<reference evidence="1" key="1">
    <citation type="submission" date="2020-02" db="EMBL/GenBank/DDBJ databases">
        <authorList>
            <person name="Meier V. D."/>
        </authorList>
    </citation>
    <scope>NUCLEOTIDE SEQUENCE</scope>
    <source>
        <strain evidence="1">AVDCRST_MAG42</strain>
    </source>
</reference>
<evidence type="ECO:0000313" key="1">
    <source>
        <dbReference type="EMBL" id="CAA9241961.1"/>
    </source>
</evidence>
<name>A0A6J4I4E5_9BACT</name>
<organism evidence="1">
    <name type="scientific">uncultured Chthoniobacterales bacterium</name>
    <dbReference type="NCBI Taxonomy" id="1836801"/>
    <lineage>
        <taxon>Bacteria</taxon>
        <taxon>Pseudomonadati</taxon>
        <taxon>Verrucomicrobiota</taxon>
        <taxon>Spartobacteria</taxon>
        <taxon>Chthoniobacterales</taxon>
        <taxon>environmental samples</taxon>
    </lineage>
</organism>
<proteinExistence type="predicted"/>
<dbReference type="AlphaFoldDB" id="A0A6J4I4E5"/>
<gene>
    <name evidence="1" type="ORF">AVDCRST_MAG42-1745</name>
</gene>
<accession>A0A6J4I4E5</accession>
<protein>
    <submittedName>
        <fullName evidence="1">Uncharacterized protein</fullName>
    </submittedName>
</protein>
<sequence length="45" mass="4936">MQTGENVLIGGIIIIIETEPKNVILRHGSPHGRSWSVGGSRNRRV</sequence>
<dbReference type="EMBL" id="CADCTA010000067">
    <property type="protein sequence ID" value="CAA9241961.1"/>
    <property type="molecule type" value="Genomic_DNA"/>
</dbReference>